<comment type="caution">
    <text evidence="1">The sequence shown here is derived from an EMBL/GenBank/DDBJ whole genome shotgun (WGS) entry which is preliminary data.</text>
</comment>
<proteinExistence type="predicted"/>
<gene>
    <name evidence="1" type="ORF">SPARVUS_LOCUS11271102</name>
</gene>
<keyword evidence="2" id="KW-1185">Reference proteome</keyword>
<evidence type="ECO:0000313" key="1">
    <source>
        <dbReference type="EMBL" id="CAI9591784.1"/>
    </source>
</evidence>
<name>A0ABN9F5L1_9NEOB</name>
<dbReference type="EMBL" id="CATNWA010016333">
    <property type="protein sequence ID" value="CAI9591784.1"/>
    <property type="molecule type" value="Genomic_DNA"/>
</dbReference>
<reference evidence="1" key="1">
    <citation type="submission" date="2023-05" db="EMBL/GenBank/DDBJ databases">
        <authorList>
            <person name="Stuckert A."/>
        </authorList>
    </citation>
    <scope>NUCLEOTIDE SEQUENCE</scope>
</reference>
<protein>
    <submittedName>
        <fullName evidence="1">Uncharacterized protein</fullName>
    </submittedName>
</protein>
<sequence>MTGARWFSQGHHMTYSHSHRACVAQGVRSVAIGGALCPSDTADH</sequence>
<dbReference type="Proteomes" id="UP001162483">
    <property type="component" value="Unassembled WGS sequence"/>
</dbReference>
<evidence type="ECO:0000313" key="2">
    <source>
        <dbReference type="Proteomes" id="UP001162483"/>
    </source>
</evidence>
<accession>A0ABN9F5L1</accession>
<organism evidence="1 2">
    <name type="scientific">Staurois parvus</name>
    <dbReference type="NCBI Taxonomy" id="386267"/>
    <lineage>
        <taxon>Eukaryota</taxon>
        <taxon>Metazoa</taxon>
        <taxon>Chordata</taxon>
        <taxon>Craniata</taxon>
        <taxon>Vertebrata</taxon>
        <taxon>Euteleostomi</taxon>
        <taxon>Amphibia</taxon>
        <taxon>Batrachia</taxon>
        <taxon>Anura</taxon>
        <taxon>Neobatrachia</taxon>
        <taxon>Ranoidea</taxon>
        <taxon>Ranidae</taxon>
        <taxon>Staurois</taxon>
    </lineage>
</organism>